<feature type="transmembrane region" description="Helical" evidence="2">
    <location>
        <begin position="186"/>
        <end position="204"/>
    </location>
</feature>
<evidence type="ECO:0000256" key="2">
    <source>
        <dbReference type="SAM" id="Phobius"/>
    </source>
</evidence>
<dbReference type="EMBL" id="JAPNNL010000180">
    <property type="protein sequence ID" value="MDA0637818.1"/>
    <property type="molecule type" value="Genomic_DNA"/>
</dbReference>
<dbReference type="RefSeq" id="WP_270158724.1">
    <property type="nucleotide sequence ID" value="NZ_JAPNNL010000180.1"/>
</dbReference>
<accession>A0ABT4SLD4</accession>
<feature type="compositionally biased region" description="Low complexity" evidence="1">
    <location>
        <begin position="119"/>
        <end position="130"/>
    </location>
</feature>
<keyword evidence="2" id="KW-0472">Membrane</keyword>
<protein>
    <submittedName>
        <fullName evidence="4">Uncharacterized protein</fullName>
    </submittedName>
</protein>
<sequence>MARTRATAVSAMVLALALTGVGVLPFVGASATASATALDPVEPCDAGQCPTAPETTITITTTLPTPTPTPEQPETTITRTVTAKPTKRTQAPKPSKTRSAAVPDTPETSQSAAPPPQQVPTQSPQEVPEVAASTPEESIQIPTVAGTETPTPPITTDPASVESEAVQWEVRNAAPEYDQRSLTQRLSIPALIMVLLALFAVLIFEGRLRRMAHAAAVRKAGPQGGASLGAFPHPGPYPSPAEGYPAGPGYATAGVAAPGYPGGTAYAPIISFVPVQTFPTGQVQYGAVYHDPNATHVAHGPVAEPPPAQEPVVLAPDQFDSYSHEPPEQERQEFRAPFEPLVPPEPPPSDIPPGGAGPYDDAPDRPLGPASAAEPGDSEPWGGSLRQPPPDRTVEQRLPEAGDGPDDDDRWRPFR</sequence>
<keyword evidence="5" id="KW-1185">Reference proteome</keyword>
<evidence type="ECO:0000256" key="3">
    <source>
        <dbReference type="SAM" id="SignalP"/>
    </source>
</evidence>
<keyword evidence="2" id="KW-1133">Transmembrane helix</keyword>
<proteinExistence type="predicted"/>
<comment type="caution">
    <text evidence="4">The sequence shown here is derived from an EMBL/GenBank/DDBJ whole genome shotgun (WGS) entry which is preliminary data.</text>
</comment>
<dbReference type="Proteomes" id="UP001144036">
    <property type="component" value="Unassembled WGS sequence"/>
</dbReference>
<organism evidence="4 5">
    <name type="scientific">Nonomuraea corallina</name>
    <dbReference type="NCBI Taxonomy" id="2989783"/>
    <lineage>
        <taxon>Bacteria</taxon>
        <taxon>Bacillati</taxon>
        <taxon>Actinomycetota</taxon>
        <taxon>Actinomycetes</taxon>
        <taxon>Streptosporangiales</taxon>
        <taxon>Streptosporangiaceae</taxon>
        <taxon>Nonomuraea</taxon>
    </lineage>
</organism>
<feature type="compositionally biased region" description="Low complexity" evidence="1">
    <location>
        <begin position="50"/>
        <end position="64"/>
    </location>
</feature>
<keyword evidence="3" id="KW-0732">Signal</keyword>
<feature type="chain" id="PRO_5047333811" evidence="3">
    <location>
        <begin position="30"/>
        <end position="415"/>
    </location>
</feature>
<feature type="region of interest" description="Disordered" evidence="1">
    <location>
        <begin position="318"/>
        <end position="415"/>
    </location>
</feature>
<gene>
    <name evidence="4" type="ORF">OUY22_30785</name>
</gene>
<name>A0ABT4SLD4_9ACTN</name>
<feature type="compositionally biased region" description="Pro residues" evidence="1">
    <location>
        <begin position="340"/>
        <end position="351"/>
    </location>
</feature>
<evidence type="ECO:0000256" key="1">
    <source>
        <dbReference type="SAM" id="MobiDB-lite"/>
    </source>
</evidence>
<feature type="compositionally biased region" description="Basic and acidic residues" evidence="1">
    <location>
        <begin position="322"/>
        <end position="336"/>
    </location>
</feature>
<keyword evidence="2" id="KW-0812">Transmembrane</keyword>
<feature type="signal peptide" evidence="3">
    <location>
        <begin position="1"/>
        <end position="29"/>
    </location>
</feature>
<evidence type="ECO:0000313" key="4">
    <source>
        <dbReference type="EMBL" id="MDA0637818.1"/>
    </source>
</evidence>
<evidence type="ECO:0000313" key="5">
    <source>
        <dbReference type="Proteomes" id="UP001144036"/>
    </source>
</evidence>
<reference evidence="4" key="1">
    <citation type="submission" date="2022-11" db="EMBL/GenBank/DDBJ databases">
        <title>Nonomuraea corallina sp. nov., a new species of the genus Nonomuraea isolated from sea side sediment in Thai sea.</title>
        <authorList>
            <person name="Ngamcharungchit C."/>
            <person name="Matsumoto A."/>
            <person name="Suriyachadkun C."/>
            <person name="Panbangred W."/>
            <person name="Inahashi Y."/>
            <person name="Intra B."/>
        </authorList>
    </citation>
    <scope>NUCLEOTIDE SEQUENCE</scope>
    <source>
        <strain evidence="4">MCN248</strain>
    </source>
</reference>
<feature type="region of interest" description="Disordered" evidence="1">
    <location>
        <begin position="49"/>
        <end position="161"/>
    </location>
</feature>